<gene>
    <name evidence="1" type="ORF">IAB93_03625</name>
</gene>
<accession>A0A9D9I4G2</accession>
<dbReference type="AlphaFoldDB" id="A0A9D9I4G2"/>
<evidence type="ECO:0000313" key="2">
    <source>
        <dbReference type="Proteomes" id="UP000823597"/>
    </source>
</evidence>
<organism evidence="1 2">
    <name type="scientific">Candidatus Merdivivens pullistercoris</name>
    <dbReference type="NCBI Taxonomy" id="2840873"/>
    <lineage>
        <taxon>Bacteria</taxon>
        <taxon>Pseudomonadati</taxon>
        <taxon>Bacteroidota</taxon>
        <taxon>Bacteroidia</taxon>
        <taxon>Bacteroidales</taxon>
        <taxon>Muribaculaceae</taxon>
        <taxon>Muribaculaceae incertae sedis</taxon>
        <taxon>Candidatus Merdivivens</taxon>
    </lineage>
</organism>
<comment type="caution">
    <text evidence="1">The sequence shown here is derived from an EMBL/GenBank/DDBJ whole genome shotgun (WGS) entry which is preliminary data.</text>
</comment>
<protein>
    <submittedName>
        <fullName evidence="1">Uncharacterized protein</fullName>
    </submittedName>
</protein>
<evidence type="ECO:0000313" key="1">
    <source>
        <dbReference type="EMBL" id="MBO8465069.1"/>
    </source>
</evidence>
<sequence>MTLIDDIVKSHSVSVVGMEKNTGKTECLNYIIKNLPLEGLTVAVTSIGVDGETTDIVTGTHKPEIFLREGMMFSTSEKHYRQRHILSELLDVDDESTALGRVVTARALDYGKIMLSGPSTGKGLARWIGRMHSFGAGLTLIDGAISRLSSASPAISEAMVLSTGAALSANMNELVRKTVHTVSIILSDKYEGKCADRLQDVETGLWTIDADGNAEQIEETASALSLSQVKTSLAAGHKGIFVAGAVTDRIVDRLVSDGAKDGFAIVAKDFTKVFISPEKMLLMKRLGLKLEMLASVRLLAVCINPVSPNGMSLDPDRLRGRLEEVLPVPVYDLFRTTGGAE</sequence>
<reference evidence="1" key="1">
    <citation type="submission" date="2020-10" db="EMBL/GenBank/DDBJ databases">
        <authorList>
            <person name="Gilroy R."/>
        </authorList>
    </citation>
    <scope>NUCLEOTIDE SEQUENCE</scope>
    <source>
        <strain evidence="1">10037</strain>
    </source>
</reference>
<name>A0A9D9I4G2_9BACT</name>
<dbReference type="EMBL" id="JADIME010000037">
    <property type="protein sequence ID" value="MBO8465069.1"/>
    <property type="molecule type" value="Genomic_DNA"/>
</dbReference>
<proteinExistence type="predicted"/>
<dbReference type="Proteomes" id="UP000823597">
    <property type="component" value="Unassembled WGS sequence"/>
</dbReference>
<reference evidence="1" key="2">
    <citation type="journal article" date="2021" name="PeerJ">
        <title>Extensive microbial diversity within the chicken gut microbiome revealed by metagenomics and culture.</title>
        <authorList>
            <person name="Gilroy R."/>
            <person name="Ravi A."/>
            <person name="Getino M."/>
            <person name="Pursley I."/>
            <person name="Horton D.L."/>
            <person name="Alikhan N.F."/>
            <person name="Baker D."/>
            <person name="Gharbi K."/>
            <person name="Hall N."/>
            <person name="Watson M."/>
            <person name="Adriaenssens E.M."/>
            <person name="Foster-Nyarko E."/>
            <person name="Jarju S."/>
            <person name="Secka A."/>
            <person name="Antonio M."/>
            <person name="Oren A."/>
            <person name="Chaudhuri R.R."/>
            <person name="La Ragione R."/>
            <person name="Hildebrand F."/>
            <person name="Pallen M.J."/>
        </authorList>
    </citation>
    <scope>NUCLEOTIDE SEQUENCE</scope>
    <source>
        <strain evidence="1">10037</strain>
    </source>
</reference>